<dbReference type="EC" id="2.3.1.178" evidence="4 9"/>
<dbReference type="InterPro" id="IPR000182">
    <property type="entry name" value="GNAT_dom"/>
</dbReference>
<dbReference type="PROSITE" id="PS51186">
    <property type="entry name" value="GNAT"/>
    <property type="match status" value="1"/>
</dbReference>
<feature type="domain" description="N-acetyltransferase" evidence="10">
    <location>
        <begin position="21"/>
        <end position="173"/>
    </location>
</feature>
<dbReference type="EMBL" id="QGTQ01000012">
    <property type="protein sequence ID" value="PWW00781.1"/>
    <property type="molecule type" value="Genomic_DNA"/>
</dbReference>
<evidence type="ECO:0000256" key="8">
    <source>
        <dbReference type="ARBA" id="ARBA00048924"/>
    </source>
</evidence>
<sequence>MISNIFYVINQRCSIPANQSVLIRKPSAEDGAKVWELVKHAEVLDVNSAYSYIMLCDLFRGTCAVAEQNGKIVGFVSSFHPSERENTLFIWQIAVAKSHRGQGIGISLLKELLERDENSEVRTIETTISPSNTPSKSLFGRLAKELGSTIEQYNGYSSNLFPEGAHEEEKWIRIQLRS</sequence>
<dbReference type="Proteomes" id="UP000246635">
    <property type="component" value="Unassembled WGS sequence"/>
</dbReference>
<evidence type="ECO:0000256" key="4">
    <source>
        <dbReference type="ARBA" id="ARBA00012355"/>
    </source>
</evidence>
<evidence type="ECO:0000256" key="6">
    <source>
        <dbReference type="ARBA" id="ARBA00022679"/>
    </source>
</evidence>
<dbReference type="NCBIfam" id="TIGR02406">
    <property type="entry name" value="ectoine_EctA"/>
    <property type="match status" value="1"/>
</dbReference>
<comment type="function">
    <text evidence="1 9">Catalyzes the acetylation of L-2,4-diaminobutyrate (DABA) to gamma-N-acetyl-alpha,gamma-diaminobutyric acid (ADABA) with acetyl coenzyme A.</text>
</comment>
<name>A0A2V2YT10_9BACL</name>
<dbReference type="GO" id="GO:0019491">
    <property type="term" value="P:ectoine biosynthetic process"/>
    <property type="evidence" value="ECO:0007669"/>
    <property type="project" value="UniProtKB-UniPathway"/>
</dbReference>
<organism evidence="11 12">
    <name type="scientific">Paenibacillus cellulosilyticus</name>
    <dbReference type="NCBI Taxonomy" id="375489"/>
    <lineage>
        <taxon>Bacteria</taxon>
        <taxon>Bacillati</taxon>
        <taxon>Bacillota</taxon>
        <taxon>Bacilli</taxon>
        <taxon>Bacillales</taxon>
        <taxon>Paenibacillaceae</taxon>
        <taxon>Paenibacillus</taxon>
    </lineage>
</organism>
<dbReference type="RefSeq" id="WP_245946738.1">
    <property type="nucleotide sequence ID" value="NZ_CP054612.1"/>
</dbReference>
<comment type="caution">
    <text evidence="11">The sequence shown here is derived from an EMBL/GenBank/DDBJ whole genome shotgun (WGS) entry which is preliminary data.</text>
</comment>
<dbReference type="Pfam" id="PF00583">
    <property type="entry name" value="Acetyltransf_1"/>
    <property type="match status" value="1"/>
</dbReference>
<proteinExistence type="inferred from homology"/>
<gene>
    <name evidence="9" type="primary">ectA</name>
    <name evidence="11" type="ORF">DFQ01_112134</name>
</gene>
<evidence type="ECO:0000256" key="9">
    <source>
        <dbReference type="RuleBase" id="RU365045"/>
    </source>
</evidence>
<dbReference type="GO" id="GO:0033816">
    <property type="term" value="F:diaminobutyrate acetyltransferase activity"/>
    <property type="evidence" value="ECO:0007669"/>
    <property type="project" value="UniProtKB-EC"/>
</dbReference>
<dbReference type="Gene3D" id="3.40.630.30">
    <property type="match status" value="1"/>
</dbReference>
<keyword evidence="12" id="KW-1185">Reference proteome</keyword>
<dbReference type="PANTHER" id="PTHR43072:SF23">
    <property type="entry name" value="UPF0039 PROTEIN C11D3.02C"/>
    <property type="match status" value="1"/>
</dbReference>
<reference evidence="11 12" key="1">
    <citation type="submission" date="2018-05" db="EMBL/GenBank/DDBJ databases">
        <title>Genomic Encyclopedia of Type Strains, Phase III (KMG-III): the genomes of soil and plant-associated and newly described type strains.</title>
        <authorList>
            <person name="Whitman W."/>
        </authorList>
    </citation>
    <scope>NUCLEOTIDE SEQUENCE [LARGE SCALE GENOMIC DNA]</scope>
    <source>
        <strain evidence="11 12">CECT 5696</strain>
    </source>
</reference>
<evidence type="ECO:0000256" key="2">
    <source>
        <dbReference type="ARBA" id="ARBA00004978"/>
    </source>
</evidence>
<evidence type="ECO:0000256" key="3">
    <source>
        <dbReference type="ARBA" id="ARBA00010712"/>
    </source>
</evidence>
<comment type="catalytic activity">
    <reaction evidence="8 9">
        <text>L-2,4-diaminobutanoate + acetyl-CoA = (2S)-4-acetamido-2-aminobutanoate + CoA + H(+)</text>
        <dbReference type="Rhea" id="RHEA:16901"/>
        <dbReference type="ChEBI" id="CHEBI:15378"/>
        <dbReference type="ChEBI" id="CHEBI:57287"/>
        <dbReference type="ChEBI" id="CHEBI:57288"/>
        <dbReference type="ChEBI" id="CHEBI:58761"/>
        <dbReference type="ChEBI" id="CHEBI:58929"/>
        <dbReference type="EC" id="2.3.1.178"/>
    </reaction>
</comment>
<dbReference type="SUPFAM" id="SSF55729">
    <property type="entry name" value="Acyl-CoA N-acyltransferases (Nat)"/>
    <property type="match status" value="1"/>
</dbReference>
<evidence type="ECO:0000259" key="10">
    <source>
        <dbReference type="PROSITE" id="PS51186"/>
    </source>
</evidence>
<keyword evidence="7 9" id="KW-0012">Acyltransferase</keyword>
<keyword evidence="6 9" id="KW-0808">Transferase</keyword>
<evidence type="ECO:0000256" key="5">
    <source>
        <dbReference type="ARBA" id="ARBA00017935"/>
    </source>
</evidence>
<evidence type="ECO:0000256" key="1">
    <source>
        <dbReference type="ARBA" id="ARBA00003741"/>
    </source>
</evidence>
<protein>
    <recommendedName>
        <fullName evidence="5 9">L-2,4-diaminobutyric acid acetyltransferase</fullName>
        <shortName evidence="9">DABA acetyltransferase</shortName>
        <ecNumber evidence="4 9">2.3.1.178</ecNumber>
    </recommendedName>
</protein>
<dbReference type="UniPathway" id="UPA00067">
    <property type="reaction ID" value="UER00122"/>
</dbReference>
<comment type="similarity">
    <text evidence="3 9">Belongs to the acetyltransferase family. EctA subfamily.</text>
</comment>
<dbReference type="InterPro" id="IPR012772">
    <property type="entry name" value="Ectoine_EctA"/>
</dbReference>
<evidence type="ECO:0000313" key="11">
    <source>
        <dbReference type="EMBL" id="PWW00781.1"/>
    </source>
</evidence>
<evidence type="ECO:0000256" key="7">
    <source>
        <dbReference type="ARBA" id="ARBA00023315"/>
    </source>
</evidence>
<comment type="pathway">
    <text evidence="2 9">Amine and polyamine biosynthesis; ectoine biosynthesis; L-ectoine from L-aspartate 4-semialdehyde: step 2/3.</text>
</comment>
<dbReference type="AlphaFoldDB" id="A0A2V2YT10"/>
<dbReference type="InterPro" id="IPR016181">
    <property type="entry name" value="Acyl_CoA_acyltransferase"/>
</dbReference>
<accession>A0A2V2YT10</accession>
<dbReference type="PANTHER" id="PTHR43072">
    <property type="entry name" value="N-ACETYLTRANSFERASE"/>
    <property type="match status" value="1"/>
</dbReference>
<dbReference type="CDD" id="cd04301">
    <property type="entry name" value="NAT_SF"/>
    <property type="match status" value="1"/>
</dbReference>
<evidence type="ECO:0000313" key="12">
    <source>
        <dbReference type="Proteomes" id="UP000246635"/>
    </source>
</evidence>